<feature type="region of interest" description="Disordered" evidence="1">
    <location>
        <begin position="833"/>
        <end position="865"/>
    </location>
</feature>
<dbReference type="PROSITE" id="PS51205">
    <property type="entry name" value="VPS9"/>
    <property type="match status" value="1"/>
</dbReference>
<dbReference type="GO" id="GO:0016192">
    <property type="term" value="P:vesicle-mediated transport"/>
    <property type="evidence" value="ECO:0007669"/>
    <property type="project" value="InterPro"/>
</dbReference>
<dbReference type="AlphaFoldDB" id="A0A5B0MV34"/>
<dbReference type="GO" id="GO:0031267">
    <property type="term" value="F:small GTPase binding"/>
    <property type="evidence" value="ECO:0007669"/>
    <property type="project" value="TreeGrafter"/>
</dbReference>
<keyword evidence="4" id="KW-1185">Reference proteome</keyword>
<feature type="region of interest" description="Disordered" evidence="1">
    <location>
        <begin position="1"/>
        <end position="39"/>
    </location>
</feature>
<dbReference type="GO" id="GO:0005085">
    <property type="term" value="F:guanyl-nucleotide exchange factor activity"/>
    <property type="evidence" value="ECO:0007669"/>
    <property type="project" value="InterPro"/>
</dbReference>
<feature type="region of interest" description="Disordered" evidence="1">
    <location>
        <begin position="550"/>
        <end position="585"/>
    </location>
</feature>
<dbReference type="InterPro" id="IPR037191">
    <property type="entry name" value="VPS9_dom_sf"/>
</dbReference>
<feature type="compositionally biased region" description="Low complexity" evidence="1">
    <location>
        <begin position="8"/>
        <end position="37"/>
    </location>
</feature>
<dbReference type="GO" id="GO:0005829">
    <property type="term" value="C:cytosol"/>
    <property type="evidence" value="ECO:0007669"/>
    <property type="project" value="TreeGrafter"/>
</dbReference>
<dbReference type="OrthoDB" id="10264848at2759"/>
<dbReference type="SUPFAM" id="SSF109993">
    <property type="entry name" value="VPS9 domain"/>
    <property type="match status" value="1"/>
</dbReference>
<accession>A0A5B0MV34</accession>
<evidence type="ECO:0000256" key="1">
    <source>
        <dbReference type="SAM" id="MobiDB-lite"/>
    </source>
</evidence>
<sequence>MNQTTIHPLLSSSPTEPTSQLTTTTTTSTTSTTSSSTAANHQQELTDALLFQNLRANAQELGLDGHSLGWNIIQTIHQQEHHQLIERLQAKQLELLLLLPKTKTTNNNNQLIINKQLILNHILIISPSSSNQNQIINLNGWNGLIEADRILFTSPGIPINPDLSFTTIKPSTSLSDELTSPAQLRFPIYHLLSPPAKTITIPRSNNTNTNNRSSSTSTAQRLASLFASSSSRSESEPLTIQIRLIDRPLDSLELDQAITRAVSNRIKDGLGSLEENMLNTIQNFISRLSIYNHSATGGISSSVIEATSSLQLATNQEIGEVIQEMYHQIDQQLEREYHQELELDQAEEETRMIIDHTLELIEEVVCLELYDRFFEQSSLEDQQLTEKIAQLNLLDLTLDHLGLDLERREMDDPDGIITIRNGLDEIIKTASIELSRLEDGECRSPRDKVGVYVTVHKLIVDGLSSLPPIPMKKEGIPAGVITAGQPSQDQSINSNEVEMSHTLDRTGIPTDTTTTTTMMMMDRTLPMSTPLRPLPKDQASASELLDAMHTSLIDDPPGPPASAPPAQDLHPRSPDPAKLNKPRPNSSSADLILPILIYLIIKANPNRLISNLNYVNRFRYQRLIKGETDYCLVNFSVSCEFIKNFVGLDGSENFQSQQSMTIPAVAGRSVEQAEGSTSRGRAGYGTFPSPIKRGREKTGNSEVEDALIAASRAVGGVLMGGYQKVISSSLLDGSAAKLGLVAGGGGVARSAPRTLEDVKKLIGSGVAGRREAGNSGGGWGTRVGLLRRHQSSTTVTPDGDPLVDSPSSLASNPVKRFSSLFHTNNQPASLLSAPPVSSTLLPPTSSASVSASDLGEDDKGSSSIGQRLSHLSGFRKLQTHQSSALLPSKSHESLTLRPSLNEESVGAACGTDMIDDEEHRTAQQSGPIERLERCVNSDQLMLSDVPRKSLFLAIDLHTHVLIEGVFLWAVMGTVLLADYQRLARIGRRAGLW</sequence>
<dbReference type="EMBL" id="VSWC01000132">
    <property type="protein sequence ID" value="KAA1079888.1"/>
    <property type="molecule type" value="Genomic_DNA"/>
</dbReference>
<feature type="domain" description="VPS9" evidence="2">
    <location>
        <begin position="378"/>
        <end position="651"/>
    </location>
</feature>
<evidence type="ECO:0000313" key="4">
    <source>
        <dbReference type="Proteomes" id="UP000324748"/>
    </source>
</evidence>
<gene>
    <name evidence="3" type="ORF">PGT21_026659</name>
</gene>
<dbReference type="InterPro" id="IPR045046">
    <property type="entry name" value="Vps9-like"/>
</dbReference>
<proteinExistence type="predicted"/>
<dbReference type="InterPro" id="IPR003123">
    <property type="entry name" value="VPS9"/>
</dbReference>
<dbReference type="PANTHER" id="PTHR23101:SF25">
    <property type="entry name" value="GTPASE-ACTIVATING PROTEIN AND VPS9 DOMAIN-CONTAINING PROTEIN 1"/>
    <property type="match status" value="1"/>
</dbReference>
<feature type="compositionally biased region" description="Low complexity" evidence="1">
    <location>
        <begin position="833"/>
        <end position="852"/>
    </location>
</feature>
<name>A0A5B0MV34_PUCGR</name>
<dbReference type="Proteomes" id="UP000324748">
    <property type="component" value="Unassembled WGS sequence"/>
</dbReference>
<dbReference type="Gene3D" id="1.20.1050.80">
    <property type="entry name" value="VPS9 domain"/>
    <property type="match status" value="2"/>
</dbReference>
<dbReference type="SMART" id="SM00167">
    <property type="entry name" value="VPS9"/>
    <property type="match status" value="1"/>
</dbReference>
<dbReference type="PANTHER" id="PTHR23101">
    <property type="entry name" value="RAB GDP/GTP EXCHANGE FACTOR"/>
    <property type="match status" value="1"/>
</dbReference>
<dbReference type="Pfam" id="PF02204">
    <property type="entry name" value="VPS9"/>
    <property type="match status" value="1"/>
</dbReference>
<feature type="region of interest" description="Disordered" evidence="1">
    <location>
        <begin position="673"/>
        <end position="698"/>
    </location>
</feature>
<organism evidence="3 4">
    <name type="scientific">Puccinia graminis f. sp. tritici</name>
    <dbReference type="NCBI Taxonomy" id="56615"/>
    <lineage>
        <taxon>Eukaryota</taxon>
        <taxon>Fungi</taxon>
        <taxon>Dikarya</taxon>
        <taxon>Basidiomycota</taxon>
        <taxon>Pucciniomycotina</taxon>
        <taxon>Pucciniomycetes</taxon>
        <taxon>Pucciniales</taxon>
        <taxon>Pucciniaceae</taxon>
        <taxon>Puccinia</taxon>
    </lineage>
</organism>
<reference evidence="3 4" key="1">
    <citation type="submission" date="2019-05" db="EMBL/GenBank/DDBJ databases">
        <title>Emergence of the Ug99 lineage of the wheat stem rust pathogen through somatic hybridization.</title>
        <authorList>
            <person name="Li F."/>
            <person name="Upadhyaya N.M."/>
            <person name="Sperschneider J."/>
            <person name="Matny O."/>
            <person name="Nguyen-Phuc H."/>
            <person name="Mago R."/>
            <person name="Raley C."/>
            <person name="Miller M.E."/>
            <person name="Silverstein K.A.T."/>
            <person name="Henningsen E."/>
            <person name="Hirsch C.D."/>
            <person name="Visser B."/>
            <person name="Pretorius Z.A."/>
            <person name="Steffenson B.J."/>
            <person name="Schwessinger B."/>
            <person name="Dodds P.N."/>
            <person name="Figueroa M."/>
        </authorList>
    </citation>
    <scope>NUCLEOTIDE SEQUENCE [LARGE SCALE GENOMIC DNA]</scope>
    <source>
        <strain evidence="3">21-0</strain>
    </source>
</reference>
<protein>
    <recommendedName>
        <fullName evidence="2">VPS9 domain-containing protein</fullName>
    </recommendedName>
</protein>
<dbReference type="GO" id="GO:0030139">
    <property type="term" value="C:endocytic vesicle"/>
    <property type="evidence" value="ECO:0007669"/>
    <property type="project" value="TreeGrafter"/>
</dbReference>
<comment type="caution">
    <text evidence="3">The sequence shown here is derived from an EMBL/GenBank/DDBJ whole genome shotgun (WGS) entry which is preliminary data.</text>
</comment>
<evidence type="ECO:0000313" key="3">
    <source>
        <dbReference type="EMBL" id="KAA1079888.1"/>
    </source>
</evidence>
<evidence type="ECO:0000259" key="2">
    <source>
        <dbReference type="PROSITE" id="PS51205"/>
    </source>
</evidence>